<evidence type="ECO:0000313" key="1">
    <source>
        <dbReference type="EMBL" id="KAJ8704920.1"/>
    </source>
</evidence>
<protein>
    <submittedName>
        <fullName evidence="1">Uncharacterized protein</fullName>
    </submittedName>
</protein>
<organism evidence="1 2">
    <name type="scientific">Mythimna loreyi</name>
    <dbReference type="NCBI Taxonomy" id="667449"/>
    <lineage>
        <taxon>Eukaryota</taxon>
        <taxon>Metazoa</taxon>
        <taxon>Ecdysozoa</taxon>
        <taxon>Arthropoda</taxon>
        <taxon>Hexapoda</taxon>
        <taxon>Insecta</taxon>
        <taxon>Pterygota</taxon>
        <taxon>Neoptera</taxon>
        <taxon>Endopterygota</taxon>
        <taxon>Lepidoptera</taxon>
        <taxon>Glossata</taxon>
        <taxon>Ditrysia</taxon>
        <taxon>Noctuoidea</taxon>
        <taxon>Noctuidae</taxon>
        <taxon>Noctuinae</taxon>
        <taxon>Hadenini</taxon>
        <taxon>Mythimna</taxon>
    </lineage>
</organism>
<reference evidence="1" key="1">
    <citation type="submission" date="2023-03" db="EMBL/GenBank/DDBJ databases">
        <title>Chromosome-level genomes of two armyworms, Mythimna separata and Mythimna loreyi, provide insights into the biosynthesis and reception of sex pheromones.</title>
        <authorList>
            <person name="Zhao H."/>
        </authorList>
    </citation>
    <scope>NUCLEOTIDE SEQUENCE</scope>
    <source>
        <strain evidence="1">BeijingLab</strain>
    </source>
</reference>
<dbReference type="Proteomes" id="UP001231649">
    <property type="component" value="Chromosome 30"/>
</dbReference>
<gene>
    <name evidence="1" type="ORF">PYW08_012240</name>
</gene>
<comment type="caution">
    <text evidence="1">The sequence shown here is derived from an EMBL/GenBank/DDBJ whole genome shotgun (WGS) entry which is preliminary data.</text>
</comment>
<dbReference type="EMBL" id="CM056806">
    <property type="protein sequence ID" value="KAJ8704920.1"/>
    <property type="molecule type" value="Genomic_DNA"/>
</dbReference>
<proteinExistence type="predicted"/>
<sequence>MQPARTKPTTRGGEFSDMYFHLAFGITVLRLLISALYTVGGMKPNLSTQSYLNIFMCHFSIPILIMFIKYILNKIATPVYIYDAERRLVSTYDLKLNRVWVNHLHDITVIIVLTHVLSVISNIFLFILLFLPLRALYLAWKLFVRPFLIIIFTDQESDTEKNKKKSKKTGKKKIKYLRTIKHWHHFK</sequence>
<keyword evidence="2" id="KW-1185">Reference proteome</keyword>
<name>A0ACC2PZN6_9NEOP</name>
<evidence type="ECO:0000313" key="2">
    <source>
        <dbReference type="Proteomes" id="UP001231649"/>
    </source>
</evidence>
<accession>A0ACC2PZN6</accession>